<reference evidence="8" key="1">
    <citation type="submission" date="2025-08" db="UniProtKB">
        <authorList>
            <consortium name="RefSeq"/>
        </authorList>
    </citation>
    <scope>IDENTIFICATION</scope>
</reference>
<evidence type="ECO:0000256" key="5">
    <source>
        <dbReference type="SAM" id="Phobius"/>
    </source>
</evidence>
<sequence>MMDSKDLEAEIHPLKNEDGKAQENHENCTEKESVCKKPTRFAQLSRWRTASFFLSLFLCLIVVFAFSFIIPCPVRPLSQKTWHRKYENAVTYTFLAVEDVDKDKVQDIIFAFRSTNGSSSFNRSCLDEGLSTPCAFIVAVSGTDGSTLWERPVTEDVHWMECGIEQLGGAQSPGCLVLGKPESLTAINSQTGEALWRQTNNFGANYTLMTPLLKIPDVDGDGVQDLMIFTTVREEIKIYIHSGKNGNQVGFPAQLGLGRKAVYLMYATKAGSNYLLFHTVNSLYGYSLKDLYSMATGMEPKLVSLKQDPQWEKKIESSSHHISLLSSGDIRYMVKLPRRSGEDILVVKSDMAELLSGQNLESLWTLNTSHILSKPVLGYYKPDVLDIILESTVGPNRKKRSRVPFQNLYLFHPSYPNALLELANSTEQIVVFDAVLFERSRHACYVLLTGPQSSEEPGVVSVMKRKLKEDINDSKVMWLGQVSGDSEQYIKDRLYRMRFQSQI</sequence>
<evidence type="ECO:0000256" key="1">
    <source>
        <dbReference type="ARBA" id="ARBA00004167"/>
    </source>
</evidence>
<evidence type="ECO:0000256" key="2">
    <source>
        <dbReference type="ARBA" id="ARBA00022692"/>
    </source>
</evidence>
<feature type="domain" description="FAM234A/B beta-propeller" evidence="6">
    <location>
        <begin position="404"/>
        <end position="500"/>
    </location>
</feature>
<name>A0A3Q0FNN0_ALLSI</name>
<keyword evidence="3 5" id="KW-1133">Transmembrane helix</keyword>
<protein>
    <submittedName>
        <fullName evidence="8">Protein FAM234A isoform X2</fullName>
    </submittedName>
</protein>
<feature type="domain" description="FAM234A/B beta-propeller" evidence="6">
    <location>
        <begin position="82"/>
        <end position="399"/>
    </location>
</feature>
<dbReference type="RefSeq" id="XP_025048882.1">
    <property type="nucleotide sequence ID" value="XM_025193097.1"/>
</dbReference>
<keyword evidence="2 5" id="KW-0812">Transmembrane</keyword>
<dbReference type="AlphaFoldDB" id="A0A3Q0FNN0"/>
<dbReference type="InterPro" id="IPR055409">
    <property type="entry name" value="Beta-prop_FAM234A_B"/>
</dbReference>
<dbReference type="CTD" id="83986"/>
<dbReference type="PANTHER" id="PTHR21419">
    <property type="match status" value="1"/>
</dbReference>
<dbReference type="InterPro" id="IPR045232">
    <property type="entry name" value="FAM234"/>
</dbReference>
<keyword evidence="7" id="KW-1185">Reference proteome</keyword>
<accession>A0A3Q0FNN0</accession>
<feature type="transmembrane region" description="Helical" evidence="5">
    <location>
        <begin position="50"/>
        <end position="70"/>
    </location>
</feature>
<dbReference type="GO" id="GO:0016020">
    <property type="term" value="C:membrane"/>
    <property type="evidence" value="ECO:0007669"/>
    <property type="project" value="UniProtKB-SubCell"/>
</dbReference>
<dbReference type="Proteomes" id="UP000189705">
    <property type="component" value="Unplaced"/>
</dbReference>
<dbReference type="InterPro" id="IPR028994">
    <property type="entry name" value="Integrin_alpha_N"/>
</dbReference>
<organism evidence="7 8">
    <name type="scientific">Alligator sinensis</name>
    <name type="common">Chinese alligator</name>
    <dbReference type="NCBI Taxonomy" id="38654"/>
    <lineage>
        <taxon>Eukaryota</taxon>
        <taxon>Metazoa</taxon>
        <taxon>Chordata</taxon>
        <taxon>Craniata</taxon>
        <taxon>Vertebrata</taxon>
        <taxon>Euteleostomi</taxon>
        <taxon>Archelosauria</taxon>
        <taxon>Archosauria</taxon>
        <taxon>Crocodylia</taxon>
        <taxon>Alligatoridae</taxon>
        <taxon>Alligatorinae</taxon>
        <taxon>Alligator</taxon>
    </lineage>
</organism>
<dbReference type="PANTHER" id="PTHR21419:SF7">
    <property type="entry name" value="PROTEIN FAM234A"/>
    <property type="match status" value="1"/>
</dbReference>
<dbReference type="GeneID" id="102382030"/>
<evidence type="ECO:0000313" key="7">
    <source>
        <dbReference type="Proteomes" id="UP000189705"/>
    </source>
</evidence>
<comment type="subcellular location">
    <subcellularLocation>
        <location evidence="1">Membrane</location>
        <topology evidence="1">Single-pass membrane protein</topology>
    </subcellularLocation>
</comment>
<evidence type="ECO:0000259" key="6">
    <source>
        <dbReference type="Pfam" id="PF23727"/>
    </source>
</evidence>
<evidence type="ECO:0000256" key="4">
    <source>
        <dbReference type="ARBA" id="ARBA00023136"/>
    </source>
</evidence>
<dbReference type="Pfam" id="PF23727">
    <property type="entry name" value="Beta-prop_FAM234A_B"/>
    <property type="match status" value="2"/>
</dbReference>
<dbReference type="GO" id="GO:0009986">
    <property type="term" value="C:cell surface"/>
    <property type="evidence" value="ECO:0007669"/>
    <property type="project" value="TreeGrafter"/>
</dbReference>
<proteinExistence type="predicted"/>
<dbReference type="SUPFAM" id="SSF69318">
    <property type="entry name" value="Integrin alpha N-terminal domain"/>
    <property type="match status" value="1"/>
</dbReference>
<evidence type="ECO:0000313" key="8">
    <source>
        <dbReference type="RefSeq" id="XP_025048882.1"/>
    </source>
</evidence>
<evidence type="ECO:0000256" key="3">
    <source>
        <dbReference type="ARBA" id="ARBA00022989"/>
    </source>
</evidence>
<keyword evidence="4 5" id="KW-0472">Membrane</keyword>
<gene>
    <name evidence="8" type="primary">FAM234A</name>
</gene>